<feature type="domain" description="FlgD/Vpr Ig-like" evidence="6">
    <location>
        <begin position="108"/>
        <end position="179"/>
    </location>
</feature>
<evidence type="ECO:0000256" key="5">
    <source>
        <dbReference type="RuleBase" id="RU362076"/>
    </source>
</evidence>
<reference evidence="8 9" key="1">
    <citation type="submission" date="2016-10" db="EMBL/GenBank/DDBJ databases">
        <authorList>
            <person name="de Groot N.N."/>
        </authorList>
    </citation>
    <scope>NUCLEOTIDE SEQUENCE [LARGE SCALE GENOMIC DNA]</scope>
    <source>
        <strain evidence="8 9">Nm24</strain>
    </source>
</reference>
<dbReference type="InterPro" id="IPR025963">
    <property type="entry name" value="FLgD_Tudor"/>
</dbReference>
<evidence type="ECO:0000259" key="6">
    <source>
        <dbReference type="Pfam" id="PF13860"/>
    </source>
</evidence>
<dbReference type="EMBL" id="FPBL01000004">
    <property type="protein sequence ID" value="SFU55204.1"/>
    <property type="molecule type" value="Genomic_DNA"/>
</dbReference>
<gene>
    <name evidence="8" type="ORF">SAMN05216339_10425</name>
</gene>
<keyword evidence="8" id="KW-0969">Cilium</keyword>
<evidence type="ECO:0000256" key="3">
    <source>
        <dbReference type="ARBA" id="ARBA00022795"/>
    </source>
</evidence>
<evidence type="ECO:0000256" key="1">
    <source>
        <dbReference type="ARBA" id="ARBA00010577"/>
    </source>
</evidence>
<evidence type="ECO:0000313" key="8">
    <source>
        <dbReference type="EMBL" id="SFU55204.1"/>
    </source>
</evidence>
<evidence type="ECO:0000313" key="9">
    <source>
        <dbReference type="Proteomes" id="UP000183926"/>
    </source>
</evidence>
<comment type="similarity">
    <text evidence="1 5">Belongs to the FlgD family.</text>
</comment>
<dbReference type="Proteomes" id="UP000183926">
    <property type="component" value="Unassembled WGS sequence"/>
</dbReference>
<name>A0A1I7H3C6_9PROT</name>
<dbReference type="AlphaFoldDB" id="A0A1I7H3C6"/>
<protein>
    <recommendedName>
        <fullName evidence="2 5">Basal-body rod modification protein FlgD</fullName>
    </recommendedName>
</protein>
<keyword evidence="8" id="KW-0966">Cell projection</keyword>
<evidence type="ECO:0000256" key="2">
    <source>
        <dbReference type="ARBA" id="ARBA00016013"/>
    </source>
</evidence>
<dbReference type="Pfam" id="PF03963">
    <property type="entry name" value="FlgD"/>
    <property type="match status" value="1"/>
</dbReference>
<keyword evidence="8" id="KW-0282">Flagellum</keyword>
<sequence length="223" mass="23428">MSQVQNNSSVSELLASNGGSIKTARKGDEDMQERFLKLLVTQMQNQDPLSPMDNAEVTSQMAQISTVSGIDKLNSTLEKLVSDSDARRSFEAANMIGRSVLIPGADMQLENHTGIGGFELTEPADKLVVTIKDSAGIAVRDIDLGAQPAGVGTFAWDGLANNGNEAAGGQYSFALKAVRSNQEVAASTLAFGSVSSAQAGKDGALLEVGRLGYVGMDDIKKIF</sequence>
<dbReference type="OrthoDB" id="9785233at2"/>
<proteinExistence type="inferred from homology"/>
<dbReference type="InterPro" id="IPR005648">
    <property type="entry name" value="FlgD"/>
</dbReference>
<dbReference type="Gene3D" id="2.30.30.910">
    <property type="match status" value="1"/>
</dbReference>
<keyword evidence="3 5" id="KW-1005">Bacterial flagellum biogenesis</keyword>
<dbReference type="Gene3D" id="2.60.40.4070">
    <property type="match status" value="1"/>
</dbReference>
<dbReference type="Pfam" id="PF13860">
    <property type="entry name" value="FlgD_ig"/>
    <property type="match status" value="1"/>
</dbReference>
<dbReference type="Pfam" id="PF13861">
    <property type="entry name" value="FLgD_tudor"/>
    <property type="match status" value="1"/>
</dbReference>
<feature type="domain" description="FlgD Tudor-like" evidence="7">
    <location>
        <begin position="90"/>
        <end position="220"/>
    </location>
</feature>
<evidence type="ECO:0000259" key="7">
    <source>
        <dbReference type="Pfam" id="PF13861"/>
    </source>
</evidence>
<accession>A0A1I7H3C6</accession>
<dbReference type="RefSeq" id="WP_074927883.1">
    <property type="nucleotide sequence ID" value="NZ_FPBL01000004.1"/>
</dbReference>
<evidence type="ECO:0000256" key="4">
    <source>
        <dbReference type="ARBA" id="ARBA00024746"/>
    </source>
</evidence>
<dbReference type="GO" id="GO:0044781">
    <property type="term" value="P:bacterial-type flagellum organization"/>
    <property type="evidence" value="ECO:0007669"/>
    <property type="project" value="UniProtKB-UniRule"/>
</dbReference>
<comment type="function">
    <text evidence="4 5">Required for flagellar hook formation. May act as a scaffolding protein.</text>
</comment>
<dbReference type="InterPro" id="IPR025965">
    <property type="entry name" value="FlgD/Vpr_Ig-like"/>
</dbReference>
<organism evidence="8 9">
    <name type="scientific">Nitrosomonas eutropha</name>
    <dbReference type="NCBI Taxonomy" id="916"/>
    <lineage>
        <taxon>Bacteria</taxon>
        <taxon>Pseudomonadati</taxon>
        <taxon>Pseudomonadota</taxon>
        <taxon>Betaproteobacteria</taxon>
        <taxon>Nitrosomonadales</taxon>
        <taxon>Nitrosomonadaceae</taxon>
        <taxon>Nitrosomonas</taxon>
    </lineage>
</organism>